<accession>A0A5B8SWI8</accession>
<gene>
    <name evidence="3" type="ORF">FGL86_08620</name>
</gene>
<evidence type="ECO:0000313" key="4">
    <source>
        <dbReference type="Proteomes" id="UP000321272"/>
    </source>
</evidence>
<feature type="chain" id="PRO_5022700313" evidence="2">
    <location>
        <begin position="28"/>
        <end position="133"/>
    </location>
</feature>
<dbReference type="Proteomes" id="UP000321272">
    <property type="component" value="Chromosome"/>
</dbReference>
<feature type="region of interest" description="Disordered" evidence="1">
    <location>
        <begin position="31"/>
        <end position="133"/>
    </location>
</feature>
<dbReference type="OrthoDB" id="6167081at2"/>
<name>A0A5B8SWI8_9GAMM</name>
<organism evidence="3 4">
    <name type="scientific">Pistricoccus aurantiacus</name>
    <dbReference type="NCBI Taxonomy" id="1883414"/>
    <lineage>
        <taxon>Bacteria</taxon>
        <taxon>Pseudomonadati</taxon>
        <taxon>Pseudomonadota</taxon>
        <taxon>Gammaproteobacteria</taxon>
        <taxon>Oceanospirillales</taxon>
        <taxon>Halomonadaceae</taxon>
        <taxon>Pistricoccus</taxon>
    </lineage>
</organism>
<evidence type="ECO:0000256" key="2">
    <source>
        <dbReference type="SAM" id="SignalP"/>
    </source>
</evidence>
<keyword evidence="4" id="KW-1185">Reference proteome</keyword>
<proteinExistence type="predicted"/>
<evidence type="ECO:0000313" key="3">
    <source>
        <dbReference type="EMBL" id="QEA39130.1"/>
    </source>
</evidence>
<feature type="compositionally biased region" description="Polar residues" evidence="1">
    <location>
        <begin position="31"/>
        <end position="48"/>
    </location>
</feature>
<protein>
    <submittedName>
        <fullName evidence="3">Uncharacterized protein</fullName>
    </submittedName>
</protein>
<dbReference type="KEGG" id="paur:FGL86_08620"/>
<sequence length="133" mass="13344">MVSKDLLKQIGIIGISFGLVASPLTFAQNATQNSMESNQPPAAQSTDSAADPMDKMDGSSGSVEDNAAAGYGPNADKMSPEAEATNSQANPMEKASSGGGSVEGNAASGYGPNADEMSPEAEATNSQADPMAK</sequence>
<reference evidence="3 4" key="1">
    <citation type="submission" date="2019-06" db="EMBL/GenBank/DDBJ databases">
        <title>Genome analyses of bacteria isolated from kimchi.</title>
        <authorList>
            <person name="Lee S."/>
            <person name="Ahn S."/>
            <person name="Roh S."/>
        </authorList>
    </citation>
    <scope>NUCLEOTIDE SEQUENCE [LARGE SCALE GENOMIC DNA]</scope>
    <source>
        <strain evidence="3 4">CBA4606</strain>
    </source>
</reference>
<feature type="compositionally biased region" description="Polar residues" evidence="1">
    <location>
        <begin position="123"/>
        <end position="133"/>
    </location>
</feature>
<dbReference type="EMBL" id="CP042382">
    <property type="protein sequence ID" value="QEA39130.1"/>
    <property type="molecule type" value="Genomic_DNA"/>
</dbReference>
<evidence type="ECO:0000256" key="1">
    <source>
        <dbReference type="SAM" id="MobiDB-lite"/>
    </source>
</evidence>
<dbReference type="AlphaFoldDB" id="A0A5B8SWI8"/>
<feature type="signal peptide" evidence="2">
    <location>
        <begin position="1"/>
        <end position="27"/>
    </location>
</feature>
<dbReference type="RefSeq" id="WP_147184185.1">
    <property type="nucleotide sequence ID" value="NZ_CP042382.1"/>
</dbReference>
<keyword evidence="2" id="KW-0732">Signal</keyword>